<evidence type="ECO:0000313" key="7">
    <source>
        <dbReference type="EMBL" id="MCF8715976.1"/>
    </source>
</evidence>
<protein>
    <recommendedName>
        <fullName evidence="6">Ribosomal RNA large subunit methyltransferase F</fullName>
        <ecNumber evidence="6">2.1.1.181</ecNumber>
    </recommendedName>
    <alternativeName>
        <fullName evidence="6">23S rRNA mA1618 methyltransferase</fullName>
    </alternativeName>
    <alternativeName>
        <fullName evidence="6">rRNA adenine N-6-methyltransferase</fullName>
    </alternativeName>
</protein>
<keyword evidence="5 6" id="KW-0949">S-adenosyl-L-methionine</keyword>
<dbReference type="InterPro" id="IPR016909">
    <property type="entry name" value="rRNA_lsu_MeTfrase_F"/>
</dbReference>
<dbReference type="PIRSF" id="PIRSF029038">
    <property type="entry name" value="Mtase_YbiN_prd"/>
    <property type="match status" value="1"/>
</dbReference>
<evidence type="ECO:0000256" key="1">
    <source>
        <dbReference type="ARBA" id="ARBA00022490"/>
    </source>
</evidence>
<dbReference type="EMBL" id="JAETXX010000011">
    <property type="protein sequence ID" value="MCF8715976.1"/>
    <property type="molecule type" value="Genomic_DNA"/>
</dbReference>
<dbReference type="NCBIfam" id="NF008725">
    <property type="entry name" value="PRK11727.1"/>
    <property type="match status" value="1"/>
</dbReference>
<proteinExistence type="inferred from homology"/>
<dbReference type="PANTHER" id="PTHR13393">
    <property type="entry name" value="SAM-DEPENDENT METHYLTRANSFERASE"/>
    <property type="match status" value="1"/>
</dbReference>
<evidence type="ECO:0000256" key="5">
    <source>
        <dbReference type="ARBA" id="ARBA00022691"/>
    </source>
</evidence>
<dbReference type="PANTHER" id="PTHR13393:SF0">
    <property type="entry name" value="RNA N6-ADENOSINE-METHYLTRANSFERASE METTL16"/>
    <property type="match status" value="1"/>
</dbReference>
<evidence type="ECO:0000256" key="6">
    <source>
        <dbReference type="HAMAP-Rule" id="MF_01848"/>
    </source>
</evidence>
<organism evidence="7 8">
    <name type="scientific">Joostella atrarenae</name>
    <dbReference type="NCBI Taxonomy" id="679257"/>
    <lineage>
        <taxon>Bacteria</taxon>
        <taxon>Pseudomonadati</taxon>
        <taxon>Bacteroidota</taxon>
        <taxon>Flavobacteriia</taxon>
        <taxon>Flavobacteriales</taxon>
        <taxon>Flavobacteriaceae</taxon>
        <taxon>Joostella</taxon>
    </lineage>
</organism>
<gene>
    <name evidence="6 7" type="primary">rlmF</name>
    <name evidence="7" type="ORF">JM658_14155</name>
</gene>
<keyword evidence="2 6" id="KW-0698">rRNA processing</keyword>
<evidence type="ECO:0000256" key="2">
    <source>
        <dbReference type="ARBA" id="ARBA00022552"/>
    </source>
</evidence>
<reference evidence="7 8" key="1">
    <citation type="submission" date="2021-01" db="EMBL/GenBank/DDBJ databases">
        <title>Genome sequencing of Joostella atrarenae M1-2 (= KCTC 23194).</title>
        <authorList>
            <person name="Zakaria M.R."/>
            <person name="Lam M.Q."/>
            <person name="Chong C.S."/>
        </authorList>
    </citation>
    <scope>NUCLEOTIDE SEQUENCE [LARGE SCALE GENOMIC DNA]</scope>
    <source>
        <strain evidence="7 8">M1-2</strain>
    </source>
</reference>
<keyword evidence="3 6" id="KW-0489">Methyltransferase</keyword>
<comment type="caution">
    <text evidence="7">The sequence shown here is derived from an EMBL/GenBank/DDBJ whole genome shotgun (WGS) entry which is preliminary data.</text>
</comment>
<keyword evidence="1 6" id="KW-0963">Cytoplasm</keyword>
<dbReference type="GO" id="GO:0052907">
    <property type="term" value="F:23S rRNA (adenine(1618)-N(6))-methyltransferase activity"/>
    <property type="evidence" value="ECO:0007669"/>
    <property type="project" value="UniProtKB-EC"/>
</dbReference>
<dbReference type="RefSeq" id="WP_236959941.1">
    <property type="nucleotide sequence ID" value="NZ_JAETXX010000011.1"/>
</dbReference>
<dbReference type="Gene3D" id="3.40.50.150">
    <property type="entry name" value="Vaccinia Virus protein VP39"/>
    <property type="match status" value="1"/>
</dbReference>
<dbReference type="InterPro" id="IPR029063">
    <property type="entry name" value="SAM-dependent_MTases_sf"/>
</dbReference>
<keyword evidence="4 6" id="KW-0808">Transferase</keyword>
<accession>A0ABS9J6B7</accession>
<evidence type="ECO:0000256" key="4">
    <source>
        <dbReference type="ARBA" id="ARBA00022679"/>
    </source>
</evidence>
<keyword evidence="8" id="KW-1185">Reference proteome</keyword>
<name>A0ABS9J6B7_9FLAO</name>
<comment type="similarity">
    <text evidence="6">Belongs to the methyltransferase superfamily. METTL16/RlmF family.</text>
</comment>
<dbReference type="InterPro" id="IPR010286">
    <property type="entry name" value="METTL16/RlmF"/>
</dbReference>
<evidence type="ECO:0000313" key="8">
    <source>
        <dbReference type="Proteomes" id="UP000829517"/>
    </source>
</evidence>
<dbReference type="EC" id="2.1.1.181" evidence="6"/>
<dbReference type="Pfam" id="PF05971">
    <property type="entry name" value="Methyltransf_10"/>
    <property type="match status" value="1"/>
</dbReference>
<dbReference type="Proteomes" id="UP000829517">
    <property type="component" value="Unassembled WGS sequence"/>
</dbReference>
<comment type="subcellular location">
    <subcellularLocation>
        <location evidence="6">Cytoplasm</location>
    </subcellularLocation>
</comment>
<dbReference type="SUPFAM" id="SSF53335">
    <property type="entry name" value="S-adenosyl-L-methionine-dependent methyltransferases"/>
    <property type="match status" value="1"/>
</dbReference>
<comment type="function">
    <text evidence="6">Specifically methylates the adenine in position 1618 of 23S rRNA.</text>
</comment>
<comment type="catalytic activity">
    <reaction evidence="6">
        <text>adenosine(1618) in 23S rRNA + S-adenosyl-L-methionine = N(6)-methyladenosine(1618) in 23S rRNA + S-adenosyl-L-homocysteine + H(+)</text>
        <dbReference type="Rhea" id="RHEA:16497"/>
        <dbReference type="Rhea" id="RHEA-COMP:10229"/>
        <dbReference type="Rhea" id="RHEA-COMP:10231"/>
        <dbReference type="ChEBI" id="CHEBI:15378"/>
        <dbReference type="ChEBI" id="CHEBI:57856"/>
        <dbReference type="ChEBI" id="CHEBI:59789"/>
        <dbReference type="ChEBI" id="CHEBI:74411"/>
        <dbReference type="ChEBI" id="CHEBI:74449"/>
        <dbReference type="EC" id="2.1.1.181"/>
    </reaction>
</comment>
<evidence type="ECO:0000256" key="3">
    <source>
        <dbReference type="ARBA" id="ARBA00022603"/>
    </source>
</evidence>
<dbReference type="HAMAP" id="MF_01848">
    <property type="entry name" value="23SrRNA_methyltr_F"/>
    <property type="match status" value="1"/>
</dbReference>
<sequence>MAPNKKPSIKSKLHPRNKNRENYDLAALVACTPALAEHIKLNKSDEPSINFANPAAVKLLNKGLLHHYYGIEHWDFPDNNLCPPIPGRADYLHYIADLLAENNAGKLPKGSKITCLDVGIGANTIYPILGVAIYDWNFIGSDIDAAAIASAEKIIAANPSLKDKIECRLQKDKHAIFKGIIGAKEAVDITICNPPFHASKEDAIKGTMRKVKNLSGKKDKHPTLNFSGVSNELIYEGGESQFINNMISDSKKMDKNCFWFTTLVSKESNLKGIYKHLKKVKATTIKTIPMGTGNKSTRIVAWTFLNKQEQQNWIKNRWK</sequence>